<keyword evidence="4" id="KW-1185">Reference proteome</keyword>
<protein>
    <submittedName>
        <fullName evidence="3">Uncharacterized protein</fullName>
    </submittedName>
</protein>
<evidence type="ECO:0000256" key="2">
    <source>
        <dbReference type="SAM" id="Phobius"/>
    </source>
</evidence>
<keyword evidence="2" id="KW-0812">Transmembrane</keyword>
<accession>A0ABS8IZW5</accession>
<proteinExistence type="predicted"/>
<evidence type="ECO:0000256" key="1">
    <source>
        <dbReference type="SAM" id="MobiDB-lite"/>
    </source>
</evidence>
<gene>
    <name evidence="3" type="ORF">LMJ30_21145</name>
</gene>
<keyword evidence="2" id="KW-1133">Transmembrane helix</keyword>
<evidence type="ECO:0000313" key="4">
    <source>
        <dbReference type="Proteomes" id="UP001198701"/>
    </source>
</evidence>
<reference evidence="3 4" key="1">
    <citation type="submission" date="2021-11" db="EMBL/GenBank/DDBJ databases">
        <authorList>
            <person name="Huq M.A."/>
        </authorList>
    </citation>
    <scope>NUCLEOTIDE SEQUENCE [LARGE SCALE GENOMIC DNA]</scope>
    <source>
        <strain evidence="3 4">MAHUQ-52</strain>
    </source>
</reference>
<feature type="compositionally biased region" description="Basic residues" evidence="1">
    <location>
        <begin position="168"/>
        <end position="177"/>
    </location>
</feature>
<comment type="caution">
    <text evidence="3">The sequence shown here is derived from an EMBL/GenBank/DDBJ whole genome shotgun (WGS) entry which is preliminary data.</text>
</comment>
<feature type="transmembrane region" description="Helical" evidence="2">
    <location>
        <begin position="43"/>
        <end position="67"/>
    </location>
</feature>
<dbReference type="EMBL" id="JAJHPV010000022">
    <property type="protein sequence ID" value="MCC6073443.1"/>
    <property type="molecule type" value="Genomic_DNA"/>
</dbReference>
<sequence>MESDQNRPQADGAGPSDPGQAFAAEPDFSRFKPDVRESLLPRWLQLSLLWILGLGAAAALVMAGMFVTQQRKTDKTLELLAVSSRSMDVPVAPAVAPIVEKKPSDMVFLPAAEQVQAASAGRTNEAAGSADLAAVSASPAAPAAVARQRTSPAKAPAKASPAKAKQGAVKKKPKPRKSTALAQRGKTQTWPRRRGDSITERLNAAVAACRARPHEPGECNLRACDILGSSDPACR</sequence>
<evidence type="ECO:0000313" key="3">
    <source>
        <dbReference type="EMBL" id="MCC6073443.1"/>
    </source>
</evidence>
<feature type="region of interest" description="Disordered" evidence="1">
    <location>
        <begin position="143"/>
        <end position="198"/>
    </location>
</feature>
<feature type="compositionally biased region" description="Low complexity" evidence="1">
    <location>
        <begin position="143"/>
        <end position="167"/>
    </location>
</feature>
<keyword evidence="2" id="KW-0472">Membrane</keyword>
<dbReference type="RefSeq" id="WP_229434564.1">
    <property type="nucleotide sequence ID" value="NZ_JAJHPV010000022.1"/>
</dbReference>
<organism evidence="3 4">
    <name type="scientific">Massilia agrisoli</name>
    <dbReference type="NCBI Taxonomy" id="2892444"/>
    <lineage>
        <taxon>Bacteria</taxon>
        <taxon>Pseudomonadati</taxon>
        <taxon>Pseudomonadota</taxon>
        <taxon>Betaproteobacteria</taxon>
        <taxon>Burkholderiales</taxon>
        <taxon>Oxalobacteraceae</taxon>
        <taxon>Telluria group</taxon>
        <taxon>Massilia</taxon>
    </lineage>
</organism>
<dbReference type="Proteomes" id="UP001198701">
    <property type="component" value="Unassembled WGS sequence"/>
</dbReference>
<feature type="region of interest" description="Disordered" evidence="1">
    <location>
        <begin position="1"/>
        <end position="25"/>
    </location>
</feature>
<name>A0ABS8IZW5_9BURK</name>